<dbReference type="SMART" id="SM00240">
    <property type="entry name" value="FHA"/>
    <property type="match status" value="1"/>
</dbReference>
<evidence type="ECO:0000256" key="1">
    <source>
        <dbReference type="ARBA" id="ARBA00022741"/>
    </source>
</evidence>
<organism evidence="6 7">
    <name type="scientific">Waterburya agarophytonicola KI4</name>
    <dbReference type="NCBI Taxonomy" id="2874699"/>
    <lineage>
        <taxon>Bacteria</taxon>
        <taxon>Bacillati</taxon>
        <taxon>Cyanobacteriota</taxon>
        <taxon>Cyanophyceae</taxon>
        <taxon>Pleurocapsales</taxon>
        <taxon>Hyellaceae</taxon>
        <taxon>Waterburya</taxon>
        <taxon>Waterburya agarophytonicola</taxon>
    </lineage>
</organism>
<dbReference type="Gene3D" id="3.30.200.20">
    <property type="entry name" value="Phosphorylase Kinase, domain 1"/>
    <property type="match status" value="1"/>
</dbReference>
<dbReference type="AlphaFoldDB" id="A0A964BNY4"/>
<evidence type="ECO:0000259" key="5">
    <source>
        <dbReference type="PROSITE" id="PS50011"/>
    </source>
</evidence>
<evidence type="ECO:0000256" key="3">
    <source>
        <dbReference type="PROSITE-ProRule" id="PRU10141"/>
    </source>
</evidence>
<keyword evidence="6" id="KW-0808">Transferase</keyword>
<dbReference type="InterPro" id="IPR008271">
    <property type="entry name" value="Ser/Thr_kinase_AS"/>
</dbReference>
<dbReference type="InterPro" id="IPR000719">
    <property type="entry name" value="Prot_kinase_dom"/>
</dbReference>
<keyword evidence="7" id="KW-1185">Reference proteome</keyword>
<sequence>MVIFTLLEPQTNHPLQQWEFSDLSLIRIGRAQNNDIVLHGYFQVSRQHLELTLIDVQSEEWQLTSRGTNGTLLNNEFVTEAVVKHGDLIRLAENGPVFKFELESYLAKNQQVELEKTNILEIATACVHQDNPDGSIFCRHCGQPIVEEENFVGSYQILRTLGRGGMGTTYLAWDRNRTVQNAPMLLVLKEMNADMARIPKARELFEREARILKSLEHPGIPQYYDFFVENDRKYLVMELIHGHNLEQFVNQRGATDPDRTIKWMMQICEVVEYLHNLEPPLVHRDIKPANLMLRNLDSRLMLLDFGAVKELGTALETRIGVEGYSAPEQYRGKPCPQSDIYGIGTTIIFLLTGEAPMQYYRYQSNKFEFNIESIPNLPTNLGKVLNIACQPEPRDRYQTAQELSEALANCL</sequence>
<dbReference type="RefSeq" id="WP_229639935.1">
    <property type="nucleotide sequence ID" value="NZ_JADWDC010000014.1"/>
</dbReference>
<name>A0A964BNY4_9CYAN</name>
<dbReference type="InterPro" id="IPR011009">
    <property type="entry name" value="Kinase-like_dom_sf"/>
</dbReference>
<reference evidence="6" key="1">
    <citation type="journal article" date="2021" name="Antonie Van Leeuwenhoek">
        <title>Draft genome and description of Waterburya agarophytonicola gen. nov. sp. nov. (Pleurocapsales, Cyanobacteria): a seaweed symbiont.</title>
        <authorList>
            <person name="Bonthond G."/>
            <person name="Shalygin S."/>
            <person name="Bayer T."/>
            <person name="Weinberger F."/>
        </authorList>
    </citation>
    <scope>NUCLEOTIDE SEQUENCE</scope>
    <source>
        <strain evidence="6">KI4</strain>
    </source>
</reference>
<dbReference type="Gene3D" id="2.60.200.20">
    <property type="match status" value="1"/>
</dbReference>
<keyword evidence="1 3" id="KW-0547">Nucleotide-binding</keyword>
<dbReference type="PROSITE" id="PS00107">
    <property type="entry name" value="PROTEIN_KINASE_ATP"/>
    <property type="match status" value="1"/>
</dbReference>
<dbReference type="InterPro" id="IPR008984">
    <property type="entry name" value="SMAD_FHA_dom_sf"/>
</dbReference>
<protein>
    <submittedName>
        <fullName evidence="6">Protein kinase</fullName>
    </submittedName>
</protein>
<dbReference type="EMBL" id="JADWDC010000014">
    <property type="protein sequence ID" value="MCC0176898.1"/>
    <property type="molecule type" value="Genomic_DNA"/>
</dbReference>
<keyword evidence="2 3" id="KW-0067">ATP-binding</keyword>
<comment type="caution">
    <text evidence="6">The sequence shown here is derived from an EMBL/GenBank/DDBJ whole genome shotgun (WGS) entry which is preliminary data.</text>
</comment>
<dbReference type="GO" id="GO:0004674">
    <property type="term" value="F:protein serine/threonine kinase activity"/>
    <property type="evidence" value="ECO:0007669"/>
    <property type="project" value="TreeGrafter"/>
</dbReference>
<dbReference type="PROSITE" id="PS50006">
    <property type="entry name" value="FHA_DOMAIN"/>
    <property type="match status" value="1"/>
</dbReference>
<dbReference type="PANTHER" id="PTHR24363:SF7">
    <property type="entry name" value="SERINE_THREONINE-PROTEIN KINASE-LIKE PROTEIN E"/>
    <property type="match status" value="1"/>
</dbReference>
<evidence type="ECO:0000313" key="6">
    <source>
        <dbReference type="EMBL" id="MCC0176898.1"/>
    </source>
</evidence>
<dbReference type="CDD" id="cd00060">
    <property type="entry name" value="FHA"/>
    <property type="match status" value="1"/>
</dbReference>
<evidence type="ECO:0000313" key="7">
    <source>
        <dbReference type="Proteomes" id="UP000729733"/>
    </source>
</evidence>
<dbReference type="PROSITE" id="PS50011">
    <property type="entry name" value="PROTEIN_KINASE_DOM"/>
    <property type="match status" value="1"/>
</dbReference>
<dbReference type="CDD" id="cd14014">
    <property type="entry name" value="STKc_PknB_like"/>
    <property type="match status" value="1"/>
</dbReference>
<dbReference type="Pfam" id="PF00498">
    <property type="entry name" value="FHA"/>
    <property type="match status" value="1"/>
</dbReference>
<proteinExistence type="predicted"/>
<dbReference type="GO" id="GO:0005524">
    <property type="term" value="F:ATP binding"/>
    <property type="evidence" value="ECO:0007669"/>
    <property type="project" value="UniProtKB-UniRule"/>
</dbReference>
<dbReference type="PANTHER" id="PTHR24363">
    <property type="entry name" value="SERINE/THREONINE PROTEIN KINASE"/>
    <property type="match status" value="1"/>
</dbReference>
<dbReference type="InterPro" id="IPR017441">
    <property type="entry name" value="Protein_kinase_ATP_BS"/>
</dbReference>
<evidence type="ECO:0000259" key="4">
    <source>
        <dbReference type="PROSITE" id="PS50006"/>
    </source>
</evidence>
<dbReference type="SUPFAM" id="SSF56112">
    <property type="entry name" value="Protein kinase-like (PK-like)"/>
    <property type="match status" value="1"/>
</dbReference>
<dbReference type="Pfam" id="PF00069">
    <property type="entry name" value="Pkinase"/>
    <property type="match status" value="1"/>
</dbReference>
<dbReference type="SUPFAM" id="SSF49879">
    <property type="entry name" value="SMAD/FHA domain"/>
    <property type="match status" value="1"/>
</dbReference>
<keyword evidence="6" id="KW-0418">Kinase</keyword>
<gene>
    <name evidence="6" type="ORF">I4641_07890</name>
</gene>
<dbReference type="InterPro" id="IPR000253">
    <property type="entry name" value="FHA_dom"/>
</dbReference>
<feature type="domain" description="Protein kinase" evidence="5">
    <location>
        <begin position="155"/>
        <end position="411"/>
    </location>
</feature>
<accession>A0A964BNY4</accession>
<dbReference type="Gene3D" id="1.10.510.10">
    <property type="entry name" value="Transferase(Phosphotransferase) domain 1"/>
    <property type="match status" value="1"/>
</dbReference>
<evidence type="ECO:0000256" key="2">
    <source>
        <dbReference type="ARBA" id="ARBA00022840"/>
    </source>
</evidence>
<dbReference type="PROSITE" id="PS00108">
    <property type="entry name" value="PROTEIN_KINASE_ST"/>
    <property type="match status" value="1"/>
</dbReference>
<dbReference type="SMART" id="SM00220">
    <property type="entry name" value="S_TKc"/>
    <property type="match status" value="1"/>
</dbReference>
<feature type="binding site" evidence="3">
    <location>
        <position position="189"/>
    </location>
    <ligand>
        <name>ATP</name>
        <dbReference type="ChEBI" id="CHEBI:30616"/>
    </ligand>
</feature>
<feature type="domain" description="FHA" evidence="4">
    <location>
        <begin position="26"/>
        <end position="78"/>
    </location>
</feature>
<dbReference type="Proteomes" id="UP000729733">
    <property type="component" value="Unassembled WGS sequence"/>
</dbReference>